<dbReference type="PRINTS" id="PR01071">
    <property type="entry name" value="ACOABIOTINCC"/>
</dbReference>
<dbReference type="GO" id="GO:0006633">
    <property type="term" value="P:fatty acid biosynthetic process"/>
    <property type="evidence" value="ECO:0007669"/>
    <property type="project" value="UniProtKB-UniPathway"/>
</dbReference>
<evidence type="ECO:0000256" key="5">
    <source>
        <dbReference type="ARBA" id="ARBA00022832"/>
    </source>
</evidence>
<sequence length="176" mass="18609">MGLTPEDVDEILRYLEHSAFDELELETPEFKLVVRRGQGAGGSNNVPAEPLSAGNQATDTAPPPSAGTTEPTSQDVRTDEEKQPPAAAASDGQIAIPAPLRGIFYRAPRPGADPFVDVGTQVQEDTVVCIIEVMKLMHSITAGVKGTITAVCAENGEAVEKGQPLFMVRPERASDA</sequence>
<dbReference type="GO" id="GO:0003989">
    <property type="term" value="F:acetyl-CoA carboxylase activity"/>
    <property type="evidence" value="ECO:0007669"/>
    <property type="project" value="InterPro"/>
</dbReference>
<evidence type="ECO:0000256" key="3">
    <source>
        <dbReference type="ARBA" id="ARBA00017562"/>
    </source>
</evidence>
<dbReference type="Gene3D" id="2.40.50.100">
    <property type="match status" value="1"/>
</dbReference>
<evidence type="ECO:0000313" key="12">
    <source>
        <dbReference type="EMBL" id="ACZ40233.1"/>
    </source>
</evidence>
<evidence type="ECO:0000256" key="4">
    <source>
        <dbReference type="ARBA" id="ARBA00022516"/>
    </source>
</evidence>
<keyword evidence="8 9" id="KW-0092">Biotin</keyword>
<accession>D1C8U0</accession>
<dbReference type="RefSeq" id="WP_012873269.1">
    <property type="nucleotide sequence ID" value="NC_013524.1"/>
</dbReference>
<dbReference type="InterPro" id="IPR001249">
    <property type="entry name" value="AcCoA_biotinCC"/>
</dbReference>
<dbReference type="Pfam" id="PF00364">
    <property type="entry name" value="Biotin_lipoyl"/>
    <property type="match status" value="1"/>
</dbReference>
<dbReference type="InterPro" id="IPR001882">
    <property type="entry name" value="Biotin_BS"/>
</dbReference>
<keyword evidence="6 9" id="KW-0443">Lipid metabolism</keyword>
<keyword evidence="4 9" id="KW-0444">Lipid biosynthesis</keyword>
<keyword evidence="13" id="KW-1185">Reference proteome</keyword>
<dbReference type="UniPathway" id="UPA00094"/>
<evidence type="ECO:0000256" key="9">
    <source>
        <dbReference type="RuleBase" id="RU364072"/>
    </source>
</evidence>
<organism evidence="12 13">
    <name type="scientific">Sphaerobacter thermophilus (strain ATCC 49802 / DSM 20745 / KCCM 41009 / NCIMB 13125 / S 6022)</name>
    <dbReference type="NCBI Taxonomy" id="479434"/>
    <lineage>
        <taxon>Bacteria</taxon>
        <taxon>Pseudomonadati</taxon>
        <taxon>Thermomicrobiota</taxon>
        <taxon>Thermomicrobia</taxon>
        <taxon>Sphaerobacterales</taxon>
        <taxon>Sphaerobacterineae</taxon>
        <taxon>Sphaerobacteraceae</taxon>
        <taxon>Sphaerobacter</taxon>
    </lineage>
</organism>
<reference evidence="12 13" key="2">
    <citation type="journal article" date="2010" name="Stand. Genomic Sci.">
        <title>Complete genome sequence of Desulfohalobium retbaense type strain (HR(100)).</title>
        <authorList>
            <person name="Spring S."/>
            <person name="Nolan M."/>
            <person name="Lapidus A."/>
            <person name="Glavina Del Rio T."/>
            <person name="Copeland A."/>
            <person name="Tice H."/>
            <person name="Cheng J.F."/>
            <person name="Lucas S."/>
            <person name="Land M."/>
            <person name="Chen F."/>
            <person name="Bruce D."/>
            <person name="Goodwin L."/>
            <person name="Pitluck S."/>
            <person name="Ivanova N."/>
            <person name="Mavromatis K."/>
            <person name="Mikhailova N."/>
            <person name="Pati A."/>
            <person name="Chen A."/>
            <person name="Palaniappan K."/>
            <person name="Hauser L."/>
            <person name="Chang Y.J."/>
            <person name="Jeffries C.D."/>
            <person name="Munk C."/>
            <person name="Kiss H."/>
            <person name="Chain P."/>
            <person name="Han C."/>
            <person name="Brettin T."/>
            <person name="Detter J.C."/>
            <person name="Schuler E."/>
            <person name="Goker M."/>
            <person name="Rohde M."/>
            <person name="Bristow J."/>
            <person name="Eisen J.A."/>
            <person name="Markowitz V."/>
            <person name="Hugenholtz P."/>
            <person name="Kyrpides N.C."/>
            <person name="Klenk H.P."/>
        </authorList>
    </citation>
    <scope>NUCLEOTIDE SEQUENCE [LARGE SCALE GENOMIC DNA]</scope>
    <source>
        <strain evidence="13">ATCC 49802 / DSM 20745 / S 6022</strain>
    </source>
</reference>
<dbReference type="PANTHER" id="PTHR45266">
    <property type="entry name" value="OXALOACETATE DECARBOXYLASE ALPHA CHAIN"/>
    <property type="match status" value="1"/>
</dbReference>
<dbReference type="STRING" id="479434.Sthe_2820"/>
<evidence type="ECO:0000256" key="2">
    <source>
        <dbReference type="ARBA" id="ARBA00005194"/>
    </source>
</evidence>
<feature type="compositionally biased region" description="Polar residues" evidence="10">
    <location>
        <begin position="66"/>
        <end position="75"/>
    </location>
</feature>
<comment type="function">
    <text evidence="1 9">This protein is a component of the acetyl coenzyme A carboxylase complex; first, biotin carboxylase catalyzes the carboxylation of the carrier protein and then the transcarboxylase transfers the carboxyl group to form malonyl-CoA.</text>
</comment>
<dbReference type="AlphaFoldDB" id="D1C8U0"/>
<dbReference type="OrthoDB" id="9811735at2"/>
<dbReference type="InterPro" id="IPR011053">
    <property type="entry name" value="Single_hybrid_motif"/>
</dbReference>
<protein>
    <recommendedName>
        <fullName evidence="3 9">Biotin carboxyl carrier protein of acetyl-CoA carboxylase</fullName>
    </recommendedName>
</protein>
<dbReference type="PROSITE" id="PS50968">
    <property type="entry name" value="BIOTINYL_LIPOYL"/>
    <property type="match status" value="1"/>
</dbReference>
<evidence type="ECO:0000259" key="11">
    <source>
        <dbReference type="PROSITE" id="PS50968"/>
    </source>
</evidence>
<dbReference type="InterPro" id="IPR000089">
    <property type="entry name" value="Biotin_lipoyl"/>
</dbReference>
<evidence type="ECO:0000256" key="10">
    <source>
        <dbReference type="SAM" id="MobiDB-lite"/>
    </source>
</evidence>
<dbReference type="InterPro" id="IPR050709">
    <property type="entry name" value="Biotin_Carboxyl_Carrier/Decarb"/>
</dbReference>
<reference evidence="13" key="1">
    <citation type="submission" date="2009-11" db="EMBL/GenBank/DDBJ databases">
        <title>The complete chromosome 2 of Sphaerobacter thermophilus DSM 20745.</title>
        <authorList>
            <person name="Lucas S."/>
            <person name="Copeland A."/>
            <person name="Lapidus A."/>
            <person name="Glavina del Rio T."/>
            <person name="Dalin E."/>
            <person name="Tice H."/>
            <person name="Bruce D."/>
            <person name="Goodwin L."/>
            <person name="Pitluck S."/>
            <person name="Kyrpides N."/>
            <person name="Mavromatis K."/>
            <person name="Ivanova N."/>
            <person name="Mikhailova N."/>
            <person name="LaButti K.M."/>
            <person name="Clum A."/>
            <person name="Sun H.I."/>
            <person name="Brettin T."/>
            <person name="Detter J.C."/>
            <person name="Han C."/>
            <person name="Larimer F."/>
            <person name="Land M."/>
            <person name="Hauser L."/>
            <person name="Markowitz V."/>
            <person name="Cheng J.F."/>
            <person name="Hugenholtz P."/>
            <person name="Woyke T."/>
            <person name="Wu D."/>
            <person name="Steenblock K."/>
            <person name="Schneider S."/>
            <person name="Pukall R."/>
            <person name="Goeker M."/>
            <person name="Klenk H.P."/>
            <person name="Eisen J.A."/>
        </authorList>
    </citation>
    <scope>NUCLEOTIDE SEQUENCE [LARGE SCALE GENOMIC DNA]</scope>
    <source>
        <strain evidence="13">ATCC 49802 / DSM 20745 / S 6022</strain>
    </source>
</reference>
<dbReference type="PANTHER" id="PTHR45266:SF3">
    <property type="entry name" value="OXALOACETATE DECARBOXYLASE ALPHA CHAIN"/>
    <property type="match status" value="1"/>
</dbReference>
<dbReference type="Proteomes" id="UP000002027">
    <property type="component" value="Chromosome 2"/>
</dbReference>
<dbReference type="PROSITE" id="PS00188">
    <property type="entry name" value="BIOTIN"/>
    <property type="match status" value="1"/>
</dbReference>
<evidence type="ECO:0000256" key="8">
    <source>
        <dbReference type="ARBA" id="ARBA00023267"/>
    </source>
</evidence>
<evidence type="ECO:0000313" key="13">
    <source>
        <dbReference type="Proteomes" id="UP000002027"/>
    </source>
</evidence>
<proteinExistence type="predicted"/>
<evidence type="ECO:0000256" key="7">
    <source>
        <dbReference type="ARBA" id="ARBA00023160"/>
    </source>
</evidence>
<feature type="domain" description="Lipoyl-binding" evidence="11">
    <location>
        <begin position="93"/>
        <end position="169"/>
    </location>
</feature>
<keyword evidence="7 9" id="KW-0275">Fatty acid biosynthesis</keyword>
<dbReference type="eggNOG" id="COG0511">
    <property type="taxonomic scope" value="Bacteria"/>
</dbReference>
<evidence type="ECO:0000256" key="1">
    <source>
        <dbReference type="ARBA" id="ARBA00003761"/>
    </source>
</evidence>
<dbReference type="KEGG" id="sti:Sthe_2820"/>
<dbReference type="HOGENOM" id="CLU_016733_3_0_0"/>
<dbReference type="EMBL" id="CP001824">
    <property type="protein sequence ID" value="ACZ40233.1"/>
    <property type="molecule type" value="Genomic_DNA"/>
</dbReference>
<comment type="pathway">
    <text evidence="2 9">Lipid metabolism; fatty acid biosynthesis.</text>
</comment>
<name>D1C8U0_SPHTD</name>
<dbReference type="GO" id="GO:0009317">
    <property type="term" value="C:acetyl-CoA carboxylase complex"/>
    <property type="evidence" value="ECO:0007669"/>
    <property type="project" value="InterPro"/>
</dbReference>
<dbReference type="InParanoid" id="D1C8U0"/>
<evidence type="ECO:0000256" key="6">
    <source>
        <dbReference type="ARBA" id="ARBA00023098"/>
    </source>
</evidence>
<dbReference type="SUPFAM" id="SSF51230">
    <property type="entry name" value="Single hybrid motif"/>
    <property type="match status" value="1"/>
</dbReference>
<gene>
    <name evidence="12" type="ordered locus">Sthe_2820</name>
</gene>
<keyword evidence="5 9" id="KW-0276">Fatty acid metabolism</keyword>
<feature type="region of interest" description="Disordered" evidence="10">
    <location>
        <begin position="36"/>
        <end position="93"/>
    </location>
</feature>
<dbReference type="CDD" id="cd06850">
    <property type="entry name" value="biotinyl_domain"/>
    <property type="match status" value="1"/>
</dbReference>